<dbReference type="KEGG" id="rfo:REIFOR_02924"/>
<feature type="domain" description="Glycosyltransferase 2-like" evidence="1">
    <location>
        <begin position="9"/>
        <end position="137"/>
    </location>
</feature>
<protein>
    <submittedName>
        <fullName evidence="2">Glycosyltransferase, GT2 family</fullName>
    </submittedName>
</protein>
<evidence type="ECO:0000259" key="1">
    <source>
        <dbReference type="Pfam" id="PF00535"/>
    </source>
</evidence>
<reference evidence="2 3" key="1">
    <citation type="journal article" date="2017" name="Environ. Microbiol.">
        <title>Genomic and physiological analyses of 'Reinekea forsetii' reveal a versatile opportunistic lifestyle during spring algae blooms.</title>
        <authorList>
            <person name="Avci B."/>
            <person name="Hahnke R.L."/>
            <person name="Chafee M."/>
            <person name="Fischer T."/>
            <person name="Gruber-Vodicka H."/>
            <person name="Tegetmeyer H.E."/>
            <person name="Harder J."/>
            <person name="Fuchs B.M."/>
            <person name="Amann R.I."/>
            <person name="Teeling H."/>
        </authorList>
    </citation>
    <scope>NUCLEOTIDE SEQUENCE [LARGE SCALE GENOMIC DNA]</scope>
    <source>
        <strain evidence="2 3">Hel1_31_D35</strain>
    </source>
</reference>
<evidence type="ECO:0000313" key="2">
    <source>
        <dbReference type="EMBL" id="ATX78045.1"/>
    </source>
</evidence>
<dbReference type="PANTHER" id="PTHR43685">
    <property type="entry name" value="GLYCOSYLTRANSFERASE"/>
    <property type="match status" value="1"/>
</dbReference>
<dbReference type="CDD" id="cd00761">
    <property type="entry name" value="Glyco_tranf_GTA_type"/>
    <property type="match status" value="1"/>
</dbReference>
<sequence length="312" mass="34794">MTTGRPNISVVIPLHNKQAHILATIQSVLAQSLQPLEIIVVDDGSTDQSAELIQTQLATNPDYQRVRLIQQANGGVAKARNVGIEAANSDFVALLDADDSWEAHFLAEIDDLIERFPQAGAFATGYQKMLSDNLYVDPKVRFPTAVTTATILPCYFEICARGDLPFMASSVCIDKTRVTDAPWFPEGESMGEDQDLWARLSLHSSIAFSPKVLAFYRLDAENRACTRNYPSVECGFSRRLNQAIKTGRIPIHRRASVLTYTATHLLHLARLNISLGRFQVARTLLSDRRCNRLRVKKTLCQGRIWLGQLRGL</sequence>
<proteinExistence type="predicted"/>
<dbReference type="RefSeq" id="WP_100258260.1">
    <property type="nucleotide sequence ID" value="NZ_CP011797.1"/>
</dbReference>
<organism evidence="2 3">
    <name type="scientific">Reinekea forsetii</name>
    <dbReference type="NCBI Taxonomy" id="1336806"/>
    <lineage>
        <taxon>Bacteria</taxon>
        <taxon>Pseudomonadati</taxon>
        <taxon>Pseudomonadota</taxon>
        <taxon>Gammaproteobacteria</taxon>
        <taxon>Oceanospirillales</taxon>
        <taxon>Saccharospirillaceae</taxon>
        <taxon>Reinekea</taxon>
    </lineage>
</organism>
<dbReference type="InterPro" id="IPR050834">
    <property type="entry name" value="Glycosyltransf_2"/>
</dbReference>
<dbReference type="AlphaFoldDB" id="A0A2K8KTI0"/>
<dbReference type="Pfam" id="PF00535">
    <property type="entry name" value="Glycos_transf_2"/>
    <property type="match status" value="1"/>
</dbReference>
<evidence type="ECO:0000313" key="3">
    <source>
        <dbReference type="Proteomes" id="UP000229757"/>
    </source>
</evidence>
<keyword evidence="3" id="KW-1185">Reference proteome</keyword>
<gene>
    <name evidence="2" type="ORF">REIFOR_02924</name>
</gene>
<dbReference type="PANTHER" id="PTHR43685:SF2">
    <property type="entry name" value="GLYCOSYLTRANSFERASE 2-LIKE DOMAIN-CONTAINING PROTEIN"/>
    <property type="match status" value="1"/>
</dbReference>
<dbReference type="SUPFAM" id="SSF53448">
    <property type="entry name" value="Nucleotide-diphospho-sugar transferases"/>
    <property type="match status" value="1"/>
</dbReference>
<keyword evidence="2" id="KW-0808">Transferase</keyword>
<name>A0A2K8KTI0_9GAMM</name>
<accession>A0A2K8KTI0</accession>
<dbReference type="InterPro" id="IPR029044">
    <property type="entry name" value="Nucleotide-diphossugar_trans"/>
</dbReference>
<dbReference type="EMBL" id="CP011797">
    <property type="protein sequence ID" value="ATX78045.1"/>
    <property type="molecule type" value="Genomic_DNA"/>
</dbReference>
<dbReference type="GO" id="GO:0016740">
    <property type="term" value="F:transferase activity"/>
    <property type="evidence" value="ECO:0007669"/>
    <property type="project" value="UniProtKB-KW"/>
</dbReference>
<dbReference type="InterPro" id="IPR001173">
    <property type="entry name" value="Glyco_trans_2-like"/>
</dbReference>
<dbReference type="Gene3D" id="3.90.550.10">
    <property type="entry name" value="Spore Coat Polysaccharide Biosynthesis Protein SpsA, Chain A"/>
    <property type="match status" value="1"/>
</dbReference>
<dbReference type="OrthoDB" id="9801954at2"/>
<dbReference type="Proteomes" id="UP000229757">
    <property type="component" value="Chromosome"/>
</dbReference>